<accession>A0A0C4WLG7</accession>
<keyword evidence="3" id="KW-1185">Reference proteome</keyword>
<evidence type="ECO:0000313" key="3">
    <source>
        <dbReference type="Proteomes" id="UP000068210"/>
    </source>
</evidence>
<feature type="transmembrane region" description="Helical" evidence="1">
    <location>
        <begin position="7"/>
        <end position="28"/>
    </location>
</feature>
<reference evidence="2 3" key="1">
    <citation type="journal article" date="2015" name="PLoS ONE">
        <title>Azotobacter Genomes: The Genome of Azotobacter chroococcum NCIMB 8003 (ATCC 4412).</title>
        <authorList>
            <person name="Robson R.L."/>
            <person name="Jones R."/>
            <person name="Robson R.M."/>
            <person name="Schwartz A."/>
            <person name="Richardson T.H."/>
        </authorList>
    </citation>
    <scope>NUCLEOTIDE SEQUENCE [LARGE SCALE GENOMIC DNA]</scope>
    <source>
        <strain evidence="2 3">NCIMB 8003</strain>
    </source>
</reference>
<feature type="transmembrane region" description="Helical" evidence="1">
    <location>
        <begin position="73"/>
        <end position="96"/>
    </location>
</feature>
<dbReference type="KEGG" id="acx:Achr_16770"/>
<dbReference type="EMBL" id="CP010415">
    <property type="protein sequence ID" value="AJE21134.1"/>
    <property type="molecule type" value="Genomic_DNA"/>
</dbReference>
<name>A0A0C4WLG7_9GAMM</name>
<keyword evidence="1" id="KW-0812">Transmembrane</keyword>
<organism evidence="2 3">
    <name type="scientific">Azotobacter chroococcum NCIMB 8003</name>
    <dbReference type="NCBI Taxonomy" id="1328314"/>
    <lineage>
        <taxon>Bacteria</taxon>
        <taxon>Pseudomonadati</taxon>
        <taxon>Pseudomonadota</taxon>
        <taxon>Gammaproteobacteria</taxon>
        <taxon>Pseudomonadales</taxon>
        <taxon>Pseudomonadaceae</taxon>
        <taxon>Azotobacter</taxon>
    </lineage>
</organism>
<protein>
    <submittedName>
        <fullName evidence="2">Membrane protein</fullName>
    </submittedName>
</protein>
<sequence>MQLIRSIPLLLFVFLAYNAVMMTGTGNLDGVLFQGTLLSGAHWTFTTSDLLLTLALVALGGEVVKSTRSGNASIIDHALSMLLFVAFLVEFIGYSAAGTTTFFLMTLMSFIDVLAGFTVTISSARRDVGYN</sequence>
<dbReference type="HOGENOM" id="CLU_117627_1_0_6"/>
<dbReference type="RefSeq" id="WP_039807666.1">
    <property type="nucleotide sequence ID" value="NZ_CP010415.1"/>
</dbReference>
<evidence type="ECO:0000256" key="1">
    <source>
        <dbReference type="SAM" id="Phobius"/>
    </source>
</evidence>
<keyword evidence="1" id="KW-0472">Membrane</keyword>
<dbReference type="Proteomes" id="UP000068210">
    <property type="component" value="Chromosome"/>
</dbReference>
<evidence type="ECO:0000313" key="2">
    <source>
        <dbReference type="EMBL" id="AJE21134.1"/>
    </source>
</evidence>
<dbReference type="AlphaFoldDB" id="A0A0C4WLG7"/>
<proteinExistence type="predicted"/>
<keyword evidence="1" id="KW-1133">Transmembrane helix</keyword>
<feature type="transmembrane region" description="Helical" evidence="1">
    <location>
        <begin position="40"/>
        <end position="61"/>
    </location>
</feature>
<gene>
    <name evidence="2" type="ORF">Achr_16770</name>
</gene>
<feature type="transmembrane region" description="Helical" evidence="1">
    <location>
        <begin position="102"/>
        <end position="121"/>
    </location>
</feature>